<reference evidence="3 4" key="1">
    <citation type="journal article" date="2000" name="Virology">
        <title>Complete genomic sequence of the Amsacta moorei entomopoxvirus: analysis and comparison with other poxviruses.</title>
        <authorList>
            <person name="Bawden A.L."/>
            <person name="Glassberg K.J."/>
            <person name="Diggans J."/>
            <person name="Shaw R."/>
            <person name="Farmerie W."/>
            <person name="Moyer R.W."/>
        </authorList>
    </citation>
    <scope>NUCLEOTIDE SEQUENCE [LARGE SCALE GENOMIC DNA]</scope>
</reference>
<sequence length="362" mass="43172">MSLNNICYEHIKDSYYYGLFGDFKLVIDKTTGCFNATKLCNLGGKQYRDWKRLEKSKELIKTLINVRRENSRVWEYNIISNNNHEIHKQYTGYYVSKDLILDIASWIAPEFYLKCNDIIINYYNNEFKSLSKEDINNKIKEVENKYTNIIVENEITIKQKDDKIDELNNKLDIIITTNKILEQKSTNLENINNKLLKLAEKQNIKLDEISDELDETNYKLDTLTQTVEENILPDRNIQPNDINLKHNLVIYKKINNIIKITRAQNKYINKIKISEDNIIIKEYVPNPIDFINRMKLYCIDLNKKIKLSLRKNNKNISYDEFIDIYNINKKFEIKYNNIILNNSNLDDVILLFNKLKEEQYNY</sequence>
<protein>
    <submittedName>
        <fullName evidence="3">AMV110</fullName>
    </submittedName>
</protein>
<dbReference type="EMBL" id="AF250284">
    <property type="protein sequence ID" value="AAG02816.1"/>
    <property type="molecule type" value="Genomic_DNA"/>
</dbReference>
<dbReference type="GeneID" id="1494700"/>
<dbReference type="RefSeq" id="NP_064892.1">
    <property type="nucleotide sequence ID" value="NC_002520.1"/>
</dbReference>
<feature type="coiled-coil region" evidence="1">
    <location>
        <begin position="125"/>
        <end position="226"/>
    </location>
</feature>
<dbReference type="OrthoDB" id="28205at10239"/>
<dbReference type="Pfam" id="PF04383">
    <property type="entry name" value="KilA-N"/>
    <property type="match status" value="1"/>
</dbReference>
<dbReference type="PROSITE" id="PS51301">
    <property type="entry name" value="KILA_N"/>
    <property type="match status" value="1"/>
</dbReference>
<proteinExistence type="predicted"/>
<dbReference type="Proteomes" id="UP000000872">
    <property type="component" value="Segment"/>
</dbReference>
<evidence type="ECO:0000259" key="2">
    <source>
        <dbReference type="PROSITE" id="PS51301"/>
    </source>
</evidence>
<dbReference type="SMART" id="SM01252">
    <property type="entry name" value="KilA-N"/>
    <property type="match status" value="1"/>
</dbReference>
<dbReference type="Pfam" id="PF12299">
    <property type="entry name" value="DUF3627"/>
    <property type="match status" value="1"/>
</dbReference>
<evidence type="ECO:0000313" key="4">
    <source>
        <dbReference type="Proteomes" id="UP000000872"/>
    </source>
</evidence>
<accession>Q9EMT9</accession>
<gene>
    <name evidence="3" type="primary">AMV110</name>
</gene>
<dbReference type="InterPro" id="IPR018004">
    <property type="entry name" value="KilA/APSES_HTH"/>
</dbReference>
<organism evidence="3 4">
    <name type="scientific">Amsacta moorei entomopoxvirus</name>
    <name type="common">AmEPV</name>
    <dbReference type="NCBI Taxonomy" id="28321"/>
    <lineage>
        <taxon>Viruses</taxon>
        <taxon>Varidnaviria</taxon>
        <taxon>Bamfordvirae</taxon>
        <taxon>Nucleocytoviricota</taxon>
        <taxon>Pokkesviricetes</taxon>
        <taxon>Chitovirales</taxon>
        <taxon>Poxviridae</taxon>
        <taxon>Entomopoxvirinae</taxon>
        <taxon>Betaentomopoxvirus</taxon>
    </lineage>
</organism>
<name>Q9EMT9_AMEPV</name>
<dbReference type="InterPro" id="IPR017880">
    <property type="entry name" value="KilA_N"/>
</dbReference>
<dbReference type="KEGG" id="vg:1494700"/>
<evidence type="ECO:0000256" key="1">
    <source>
        <dbReference type="SAM" id="Coils"/>
    </source>
</evidence>
<keyword evidence="1" id="KW-0175">Coiled coil</keyword>
<feature type="domain" description="KilA-N" evidence="2">
    <location>
        <begin position="14"/>
        <end position="122"/>
    </location>
</feature>
<evidence type="ECO:0000313" key="3">
    <source>
        <dbReference type="EMBL" id="AAG02816.1"/>
    </source>
</evidence>
<organismHost>
    <name type="scientific">Amsacta</name>
    <dbReference type="NCBI Taxonomy" id="340055"/>
</organismHost>
<dbReference type="InterPro" id="IPR022549">
    <property type="entry name" value="DUF3627"/>
</dbReference>
<keyword evidence="4" id="KW-1185">Reference proteome</keyword>